<evidence type="ECO:0000256" key="1">
    <source>
        <dbReference type="ARBA" id="ARBA00022801"/>
    </source>
</evidence>
<dbReference type="PANTHER" id="PTHR43768">
    <property type="entry name" value="TREHALOSE 6-PHOSPHATE PHOSPHATASE"/>
    <property type="match status" value="1"/>
</dbReference>
<organism evidence="3 4">
    <name type="scientific">Elioraea tepida</name>
    <dbReference type="NCBI Taxonomy" id="2843330"/>
    <lineage>
        <taxon>Bacteria</taxon>
        <taxon>Pseudomonadati</taxon>
        <taxon>Pseudomonadota</taxon>
        <taxon>Alphaproteobacteria</taxon>
        <taxon>Acetobacterales</taxon>
        <taxon>Elioraeaceae</taxon>
        <taxon>Elioraea</taxon>
    </lineage>
</organism>
<keyword evidence="1 2" id="KW-0378">Hydrolase</keyword>
<dbReference type="InterPro" id="IPR044651">
    <property type="entry name" value="OTSB-like"/>
</dbReference>
<dbReference type="KEGG" id="elio:KO353_01595"/>
<proteinExistence type="inferred from homology"/>
<keyword evidence="2" id="KW-0460">Magnesium</keyword>
<dbReference type="EMBL" id="CP076448">
    <property type="protein sequence ID" value="QXM24980.1"/>
    <property type="molecule type" value="Genomic_DNA"/>
</dbReference>
<dbReference type="NCBIfam" id="TIGR00685">
    <property type="entry name" value="T6PP"/>
    <property type="match status" value="1"/>
</dbReference>
<reference evidence="3" key="1">
    <citation type="submission" date="2021-06" db="EMBL/GenBank/DDBJ databases">
        <title>Elioraea tepida, sp. nov., a moderately thermophilic aerobic anoxygenic phototrophic bacterium isolated from an alkaline siliceous hot spring mat community in Yellowstone National Park, WY, USA.</title>
        <authorList>
            <person name="Saini M.K."/>
            <person name="Yoshida S."/>
            <person name="Sebastian A."/>
            <person name="Hirose S."/>
            <person name="Hara E."/>
            <person name="Tamaki H."/>
            <person name="Soulier N.T."/>
            <person name="Albert I."/>
            <person name="Hanada S."/>
            <person name="Bryant D.A."/>
            <person name="Tank M."/>
        </authorList>
    </citation>
    <scope>NUCLEOTIDE SEQUENCE</scope>
    <source>
        <strain evidence="3">MS-P2</strain>
    </source>
</reference>
<keyword evidence="4" id="KW-1185">Reference proteome</keyword>
<comment type="catalytic activity">
    <reaction evidence="2">
        <text>alpha,alpha-trehalose 6-phosphate + H2O = alpha,alpha-trehalose + phosphate</text>
        <dbReference type="Rhea" id="RHEA:23420"/>
        <dbReference type="ChEBI" id="CHEBI:15377"/>
        <dbReference type="ChEBI" id="CHEBI:16551"/>
        <dbReference type="ChEBI" id="CHEBI:43474"/>
        <dbReference type="ChEBI" id="CHEBI:58429"/>
        <dbReference type="EC" id="3.1.3.12"/>
    </reaction>
</comment>
<gene>
    <name evidence="3" type="primary">otsB</name>
    <name evidence="3" type="ORF">KO353_01595</name>
</gene>
<accession>A0A975U263</accession>
<dbReference type="EC" id="3.1.3.12" evidence="2"/>
<sequence>MSGVVPVPPRGIARRIAVFLDFDGTLVEIAPRPDAIVVPLGLSRLLGDLAQATGGATALLSGRPISDLDRWLAPLRLAAAGCHGAELRRRPDGPAEPAAAPCCPDRWLELATRLAARHPGALVERKPFGFALHARACPGALPELRDALAALVAEDRRFRLLHAHMAVEVLPRGVHKGAALAALLDQPPFAGRVPIAIGDDVTDEDALAEARARGGHGYRVGESFRDPGAVRAWLAAVAREAGHAPAA</sequence>
<keyword evidence="2" id="KW-0479">Metal-binding</keyword>
<dbReference type="Pfam" id="PF02358">
    <property type="entry name" value="Trehalose_PPase"/>
    <property type="match status" value="1"/>
</dbReference>
<comment type="function">
    <text evidence="2">Removes the phosphate from trehalose 6-phosphate to produce free trehalose.</text>
</comment>
<comment type="similarity">
    <text evidence="2">Belongs to the trehalose phosphatase family.</text>
</comment>
<protein>
    <recommendedName>
        <fullName evidence="2">Trehalose 6-phosphate phosphatase</fullName>
        <ecNumber evidence="2">3.1.3.12</ecNumber>
    </recommendedName>
</protein>
<dbReference type="GO" id="GO:0005992">
    <property type="term" value="P:trehalose biosynthetic process"/>
    <property type="evidence" value="ECO:0007669"/>
    <property type="project" value="InterPro"/>
</dbReference>
<evidence type="ECO:0000313" key="4">
    <source>
        <dbReference type="Proteomes" id="UP000694001"/>
    </source>
</evidence>
<evidence type="ECO:0000256" key="2">
    <source>
        <dbReference type="RuleBase" id="RU361117"/>
    </source>
</evidence>
<name>A0A975U263_9PROT</name>
<dbReference type="GO" id="GO:0046872">
    <property type="term" value="F:metal ion binding"/>
    <property type="evidence" value="ECO:0007669"/>
    <property type="project" value="UniProtKB-KW"/>
</dbReference>
<dbReference type="Proteomes" id="UP000694001">
    <property type="component" value="Chromosome"/>
</dbReference>
<dbReference type="PANTHER" id="PTHR43768:SF3">
    <property type="entry name" value="TREHALOSE 6-PHOSPHATE PHOSPHATASE"/>
    <property type="match status" value="1"/>
</dbReference>
<dbReference type="GO" id="GO:0004805">
    <property type="term" value="F:trehalose-phosphatase activity"/>
    <property type="evidence" value="ECO:0007669"/>
    <property type="project" value="UniProtKB-EC"/>
</dbReference>
<dbReference type="RefSeq" id="WP_218286037.1">
    <property type="nucleotide sequence ID" value="NZ_CP076448.1"/>
</dbReference>
<dbReference type="AlphaFoldDB" id="A0A975U263"/>
<dbReference type="InterPro" id="IPR003337">
    <property type="entry name" value="Trehalose_PPase"/>
</dbReference>
<comment type="pathway">
    <text evidence="2">Glycan biosynthesis; trehalose biosynthesis.</text>
</comment>
<evidence type="ECO:0000313" key="3">
    <source>
        <dbReference type="EMBL" id="QXM24980.1"/>
    </source>
</evidence>
<comment type="cofactor">
    <cofactor evidence="2">
        <name>Mg(2+)</name>
        <dbReference type="ChEBI" id="CHEBI:18420"/>
    </cofactor>
</comment>